<dbReference type="InterPro" id="IPR005158">
    <property type="entry name" value="BTAD"/>
</dbReference>
<dbReference type="Proteomes" id="UP000261811">
    <property type="component" value="Unassembled WGS sequence"/>
</dbReference>
<evidence type="ECO:0000313" key="4">
    <source>
        <dbReference type="Proteomes" id="UP000261811"/>
    </source>
</evidence>
<dbReference type="PANTHER" id="PTHR47691:SF3">
    <property type="entry name" value="HTH-TYPE TRANSCRIPTIONAL REGULATOR RV0890C-RELATED"/>
    <property type="match status" value="1"/>
</dbReference>
<name>A0A372JCE8_9ACTN</name>
<comment type="caution">
    <text evidence="3">The sequence shown here is derived from an EMBL/GenBank/DDBJ whole genome shotgun (WGS) entry which is preliminary data.</text>
</comment>
<dbReference type="Pfam" id="PF25872">
    <property type="entry name" value="HTH_77"/>
    <property type="match status" value="1"/>
</dbReference>
<feature type="region of interest" description="Disordered" evidence="1">
    <location>
        <begin position="126"/>
        <end position="170"/>
    </location>
</feature>
<dbReference type="SUPFAM" id="SSF52540">
    <property type="entry name" value="P-loop containing nucleoside triphosphate hydrolases"/>
    <property type="match status" value="1"/>
</dbReference>
<dbReference type="InterPro" id="IPR027417">
    <property type="entry name" value="P-loop_NTPase"/>
</dbReference>
<proteinExistence type="predicted"/>
<gene>
    <name evidence="3" type="ORF">DZF91_31520</name>
</gene>
<evidence type="ECO:0000259" key="2">
    <source>
        <dbReference type="SMART" id="SM01043"/>
    </source>
</evidence>
<accession>A0A372JCE8</accession>
<feature type="domain" description="Bacterial transcriptional activator" evidence="2">
    <location>
        <begin position="1"/>
        <end position="120"/>
    </location>
</feature>
<dbReference type="Gene3D" id="3.40.50.300">
    <property type="entry name" value="P-loop containing nucleotide triphosphate hydrolases"/>
    <property type="match status" value="1"/>
</dbReference>
<evidence type="ECO:0000256" key="1">
    <source>
        <dbReference type="SAM" id="MobiDB-lite"/>
    </source>
</evidence>
<feature type="compositionally biased region" description="Low complexity" evidence="1">
    <location>
        <begin position="126"/>
        <end position="148"/>
    </location>
</feature>
<organism evidence="3 4">
    <name type="scientific">Actinomadura logoneensis</name>
    <dbReference type="NCBI Taxonomy" id="2293572"/>
    <lineage>
        <taxon>Bacteria</taxon>
        <taxon>Bacillati</taxon>
        <taxon>Actinomycetota</taxon>
        <taxon>Actinomycetes</taxon>
        <taxon>Streptosporangiales</taxon>
        <taxon>Thermomonosporaceae</taxon>
        <taxon>Actinomadura</taxon>
    </lineage>
</organism>
<dbReference type="RefSeq" id="WP_147341478.1">
    <property type="nucleotide sequence ID" value="NZ_QURH01000934.1"/>
</dbReference>
<dbReference type="EMBL" id="QURH01000934">
    <property type="protein sequence ID" value="RFU37693.1"/>
    <property type="molecule type" value="Genomic_DNA"/>
</dbReference>
<dbReference type="OrthoDB" id="3194665at2"/>
<dbReference type="CDD" id="cd15831">
    <property type="entry name" value="BTAD"/>
    <property type="match status" value="1"/>
</dbReference>
<feature type="non-terminal residue" evidence="3">
    <location>
        <position position="1"/>
    </location>
</feature>
<protein>
    <submittedName>
        <fullName evidence="3">AfsR/SARP family transcriptional regulator</fullName>
    </submittedName>
</protein>
<dbReference type="InterPro" id="IPR058852">
    <property type="entry name" value="HTH_77"/>
</dbReference>
<evidence type="ECO:0000313" key="3">
    <source>
        <dbReference type="EMBL" id="RFU37693.1"/>
    </source>
</evidence>
<dbReference type="PANTHER" id="PTHR47691">
    <property type="entry name" value="REGULATOR-RELATED"/>
    <property type="match status" value="1"/>
</dbReference>
<dbReference type="AlphaFoldDB" id="A0A372JCE8"/>
<dbReference type="SMART" id="SM01043">
    <property type="entry name" value="BTAD"/>
    <property type="match status" value="1"/>
</dbReference>
<dbReference type="Gene3D" id="1.25.40.10">
    <property type="entry name" value="Tetratricopeptide repeat domain"/>
    <property type="match status" value="2"/>
</dbReference>
<dbReference type="SUPFAM" id="SSF48452">
    <property type="entry name" value="TPR-like"/>
    <property type="match status" value="2"/>
</dbReference>
<sequence length="1022" mass="108505">AALREALALWRGPALADAAHLPFASAPSARLEELRRTAAEERAAADLELGRHTDLVPELQALASADPLREPLRALLIRALYASGRQAEALAEYDSLRHALADTLGVDPSPALEGLRLAVLRQDPSLNPALNPARTAPAAPAARNEVAPEPTPASPDEPVAEPSPADASVGNLGAQLTSFIGRDEDLRRVGAMLAEGRFVTLTGPGGAGKTRLSLEAGRRVAALLPSAPTANPLRPGSEPAAHPQVDGVWFVSLASVTDPAEVPSTVLAALGLREVSLVSTKAGWLAAPEGADPLTRLTAALAARRPLIILDNCEHLLDAVARLADRVLAECPGARILATSREPLGVTGEALWPVEPLEQPAPDADAEQAMACPAVRLLADRAAAVSPGFAVTAATVADVVRICRALDGMPLAIELAAARLRALTLTQVADRLDDRFRLLRAGSRTALPRHRTLRAVVEWSWDLLDVRERALWRRLAAFPGGADLDAAEAVCSGGPVPPADVLDVLAALVDKSLVTVVTDGPDGEPRYRMLETIRAYGLERLAEAGELERVRRAHALHYAGFAETAEPHLYRAEQLTWIARLDAEQDNLHAALRWSLDTGDAALTVRFTAALGWYWFLRGRVTEAVDAVAALDALPALPPGQTSARALALGAMAVFDAVPREGVDGTAWLRRADAMVGELPSGERLHPVLRMLIVTMRMYAEGWRENVFDGLTALLDDPDPWVRGLSRFVAGHVELNFGRTGPGERYFAGAAAAFREAGDRWGLSFTLTGQAELLGRRGEHRAAVGLYEEAVRLNARLGGGPMVVLQTEMQLAVQLMLLGEDGRAERILASALREVERIGASEGMAALYHASAMIVRRRGDLAEAVRLLDRADALAVGHGGWPQFRSLVLTSRALCDLAADDPDAARGRLSAALAGAVQAPDFPIVATALGGLAALAEHEDDPVRAAELLGQADGLRGGPDLSQPEIVALAGRLRARLGDACYEAAFARGGSRTFDDLLAAYDLPEPRALFADRAGDGDRRRG</sequence>
<dbReference type="InterPro" id="IPR011990">
    <property type="entry name" value="TPR-like_helical_dom_sf"/>
</dbReference>
<keyword evidence="4" id="KW-1185">Reference proteome</keyword>
<reference evidence="3 4" key="1">
    <citation type="submission" date="2018-08" db="EMBL/GenBank/DDBJ databases">
        <title>Actinomadura jelena sp. nov., a novel Actinomycete isolated from soil in Chad.</title>
        <authorList>
            <person name="Shi L."/>
        </authorList>
    </citation>
    <scope>NUCLEOTIDE SEQUENCE [LARGE SCALE GENOMIC DNA]</scope>
    <source>
        <strain evidence="3 4">NEAU-G17</strain>
    </source>
</reference>
<dbReference type="Pfam" id="PF03704">
    <property type="entry name" value="BTAD"/>
    <property type="match status" value="1"/>
</dbReference>